<organism evidence="6 7">
    <name type="scientific">Ktedonobacter robiniae</name>
    <dbReference type="NCBI Taxonomy" id="2778365"/>
    <lineage>
        <taxon>Bacteria</taxon>
        <taxon>Bacillati</taxon>
        <taxon>Chloroflexota</taxon>
        <taxon>Ktedonobacteria</taxon>
        <taxon>Ktedonobacterales</taxon>
        <taxon>Ktedonobacteraceae</taxon>
        <taxon>Ktedonobacter</taxon>
    </lineage>
</organism>
<keyword evidence="3" id="KW-0547">Nucleotide-binding</keyword>
<keyword evidence="2" id="KW-0677">Repeat</keyword>
<dbReference type="PROSITE" id="PS00211">
    <property type="entry name" value="ABC_TRANSPORTER_1"/>
    <property type="match status" value="1"/>
</dbReference>
<feature type="domain" description="ABC transporter" evidence="5">
    <location>
        <begin position="262"/>
        <end position="505"/>
    </location>
</feature>
<name>A0ABQ3UWP1_9CHLR</name>
<reference evidence="6 7" key="1">
    <citation type="journal article" date="2021" name="Int. J. Syst. Evol. Microbiol.">
        <title>Reticulibacter mediterranei gen. nov., sp. nov., within the new family Reticulibacteraceae fam. nov., and Ktedonospora formicarum gen. nov., sp. nov., Ktedonobacter robiniae sp. nov., Dictyobacter formicarum sp. nov. and Dictyobacter arantiisoli sp. nov., belonging to the class Ktedonobacteria.</title>
        <authorList>
            <person name="Yabe S."/>
            <person name="Zheng Y."/>
            <person name="Wang C.M."/>
            <person name="Sakai Y."/>
            <person name="Abe K."/>
            <person name="Yokota A."/>
            <person name="Donadio S."/>
            <person name="Cavaletti L."/>
            <person name="Monciardini P."/>
        </authorList>
    </citation>
    <scope>NUCLEOTIDE SEQUENCE [LARGE SCALE GENOMIC DNA]</scope>
    <source>
        <strain evidence="6 7">SOSP1-30</strain>
    </source>
</reference>
<proteinExistence type="predicted"/>
<dbReference type="Pfam" id="PF00005">
    <property type="entry name" value="ABC_tran"/>
    <property type="match status" value="2"/>
</dbReference>
<evidence type="ECO:0000313" key="7">
    <source>
        <dbReference type="Proteomes" id="UP000654345"/>
    </source>
</evidence>
<evidence type="ECO:0000256" key="1">
    <source>
        <dbReference type="ARBA" id="ARBA00022448"/>
    </source>
</evidence>
<keyword evidence="4 6" id="KW-0067">ATP-binding</keyword>
<dbReference type="InterPro" id="IPR050107">
    <property type="entry name" value="ABC_carbohydrate_import_ATPase"/>
</dbReference>
<evidence type="ECO:0000259" key="5">
    <source>
        <dbReference type="PROSITE" id="PS50893"/>
    </source>
</evidence>
<dbReference type="InterPro" id="IPR017871">
    <property type="entry name" value="ABC_transporter-like_CS"/>
</dbReference>
<dbReference type="SUPFAM" id="SSF52540">
    <property type="entry name" value="P-loop containing nucleoside triphosphate hydrolases"/>
    <property type="match status" value="2"/>
</dbReference>
<keyword evidence="7" id="KW-1185">Reference proteome</keyword>
<dbReference type="InterPro" id="IPR003439">
    <property type="entry name" value="ABC_transporter-like_ATP-bd"/>
</dbReference>
<dbReference type="RefSeq" id="WP_201373524.1">
    <property type="nucleotide sequence ID" value="NZ_BNJG01000002.1"/>
</dbReference>
<evidence type="ECO:0000256" key="2">
    <source>
        <dbReference type="ARBA" id="ARBA00022737"/>
    </source>
</evidence>
<dbReference type="CDD" id="cd03215">
    <property type="entry name" value="ABC_Carb_Monos_II"/>
    <property type="match status" value="1"/>
</dbReference>
<evidence type="ECO:0000313" key="6">
    <source>
        <dbReference type="EMBL" id="GHO57090.1"/>
    </source>
</evidence>
<keyword evidence="1" id="KW-0813">Transport</keyword>
<feature type="domain" description="ABC transporter" evidence="5">
    <location>
        <begin position="8"/>
        <end position="243"/>
    </location>
</feature>
<protein>
    <submittedName>
        <fullName evidence="6">Sugar ABC transporter ATP-binding protein</fullName>
    </submittedName>
</protein>
<dbReference type="Proteomes" id="UP000654345">
    <property type="component" value="Unassembled WGS sequence"/>
</dbReference>
<dbReference type="SMART" id="SM00382">
    <property type="entry name" value="AAA"/>
    <property type="match status" value="2"/>
</dbReference>
<dbReference type="InterPro" id="IPR003593">
    <property type="entry name" value="AAA+_ATPase"/>
</dbReference>
<dbReference type="PANTHER" id="PTHR43790">
    <property type="entry name" value="CARBOHYDRATE TRANSPORT ATP-BINDING PROTEIN MG119-RELATED"/>
    <property type="match status" value="1"/>
</dbReference>
<evidence type="ECO:0000256" key="3">
    <source>
        <dbReference type="ARBA" id="ARBA00022741"/>
    </source>
</evidence>
<accession>A0ABQ3UWP1</accession>
<gene>
    <name evidence="6" type="ORF">KSB_55650</name>
</gene>
<dbReference type="GO" id="GO:0005524">
    <property type="term" value="F:ATP binding"/>
    <property type="evidence" value="ECO:0007669"/>
    <property type="project" value="UniProtKB-KW"/>
</dbReference>
<dbReference type="CDD" id="cd03216">
    <property type="entry name" value="ABC_Carb_Monos_I"/>
    <property type="match status" value="1"/>
</dbReference>
<dbReference type="PROSITE" id="PS50893">
    <property type="entry name" value="ABC_TRANSPORTER_2"/>
    <property type="match status" value="2"/>
</dbReference>
<dbReference type="Gene3D" id="3.40.50.300">
    <property type="entry name" value="P-loop containing nucleotide triphosphate hydrolases"/>
    <property type="match status" value="2"/>
</dbReference>
<dbReference type="InterPro" id="IPR027417">
    <property type="entry name" value="P-loop_NTPase"/>
</dbReference>
<comment type="caution">
    <text evidence="6">The sequence shown here is derived from an EMBL/GenBank/DDBJ whole genome shotgun (WGS) entry which is preliminary data.</text>
</comment>
<evidence type="ECO:0000256" key="4">
    <source>
        <dbReference type="ARBA" id="ARBA00022840"/>
    </source>
</evidence>
<sequence length="514" mass="55787">MEENNVLLHMEHITKRFTGSVALSDASIRVARGDVHALIGENGAGKSTLIKVLTGVYRSDGGTILFDGQPVAFQSPQQAQHHGISTIYQEVNLVPYRSVTENIFLGRELFRWGLLDWRKMNTEASTLLKRLHLSIDATKSLNTYNIATQQMVAIARAISFKSKLVIMDEPTSSLNDDEVATLFAVIRQLKAEGVSIIFVSHRLDELYAICDSITVLRDGVTVDARPIASISKLELVSKMLGKDLGSVQQSGQTSFDASRHHAQQEVLLDAVGLRQGRKLQNASVKVHAGEIVGLAGLLGSGRSEVARTVFGADPIEAGKITIDGKEVHFRAPIDAIRAGIGLCSEDRKIDGIIPDLSVRENLTLAALPTLTRSGIVDRKKQEQIVDRFIQRLGVKTAGPEQKIRELSGGNQQKVLLARWLCLNPRLLLLDEPTRGIDVGAKSEIQKLVEELAESGMGVLLISSELEEIIEGSDHVAVLRDGVTVAELSRADISQNVIMAAMAHGEEQSGTGEGA</sequence>
<dbReference type="EMBL" id="BNJG01000002">
    <property type="protein sequence ID" value="GHO57090.1"/>
    <property type="molecule type" value="Genomic_DNA"/>
</dbReference>
<dbReference type="PANTHER" id="PTHR43790:SF9">
    <property type="entry name" value="GALACTOFURANOSE TRANSPORTER ATP-BINDING PROTEIN YTFR"/>
    <property type="match status" value="1"/>
</dbReference>